<dbReference type="InterPro" id="IPR050706">
    <property type="entry name" value="Cyclic-di-GMP_PDE-like"/>
</dbReference>
<feature type="transmembrane region" description="Helical" evidence="1">
    <location>
        <begin position="123"/>
        <end position="146"/>
    </location>
</feature>
<sequence>MTMDLDLETLLIARVLPITIVSAVFATTSALRHNDAANRTWTAAFAAMLCSSGLDAIYAADGSTPAPVVATSQASAVFALGAMWAGGRMLNGRSRSWIGLAVLAALVVAAPTLLRSSDPDPDLALGTTLQLGTAGLFAWLTATELLRGPMRTNLNARILQFVFFLLGGWFVIAAGLAAAAAAGSDIRDLDLLATALPLTGAFLVSAICLSALRVERAGNWWSMSGETSRRSHLGVLAPDAFREDARDRIDRATLAGAHVGLVLAEIDHLDELNTAFGRESGDRALVQFVEILRSRVPAEALIGHLGAGRFAILLLALRADVPQTVVDAIRTGLTDAPVADGMELRTAASFGTSHSSDTPATLDAVLSKATADLERARANLGSPEPVKN</sequence>
<feature type="transmembrane region" description="Helical" evidence="1">
    <location>
        <begin position="158"/>
        <end position="179"/>
    </location>
</feature>
<evidence type="ECO:0000259" key="2">
    <source>
        <dbReference type="PROSITE" id="PS50887"/>
    </source>
</evidence>
<evidence type="ECO:0000313" key="3">
    <source>
        <dbReference type="EMBL" id="UUP14375.1"/>
    </source>
</evidence>
<proteinExistence type="predicted"/>
<protein>
    <submittedName>
        <fullName evidence="3">GGDEF domain-containing protein</fullName>
    </submittedName>
</protein>
<keyword evidence="4" id="KW-1185">Reference proteome</keyword>
<dbReference type="PANTHER" id="PTHR33121:SF79">
    <property type="entry name" value="CYCLIC DI-GMP PHOSPHODIESTERASE PDED-RELATED"/>
    <property type="match status" value="1"/>
</dbReference>
<dbReference type="Gene3D" id="3.30.70.270">
    <property type="match status" value="1"/>
</dbReference>
<name>A0ABY5M8B7_9ACTN</name>
<feature type="transmembrane region" description="Helical" evidence="1">
    <location>
        <begin position="97"/>
        <end position="117"/>
    </location>
</feature>
<keyword evidence="1" id="KW-0472">Membrane</keyword>
<dbReference type="Proteomes" id="UP001316184">
    <property type="component" value="Chromosome"/>
</dbReference>
<dbReference type="SMART" id="SM00267">
    <property type="entry name" value="GGDEF"/>
    <property type="match status" value="1"/>
</dbReference>
<keyword evidence="1" id="KW-1133">Transmembrane helix</keyword>
<dbReference type="PANTHER" id="PTHR33121">
    <property type="entry name" value="CYCLIC DI-GMP PHOSPHODIESTERASE PDEF"/>
    <property type="match status" value="1"/>
</dbReference>
<reference evidence="3 4" key="1">
    <citation type="submission" date="2022-08" db="EMBL/GenBank/DDBJ databases">
        <title>novel species in genus Aeromicrobium.</title>
        <authorList>
            <person name="Ye L."/>
        </authorList>
    </citation>
    <scope>NUCLEOTIDE SEQUENCE [LARGE SCALE GENOMIC DNA]</scope>
    <source>
        <strain evidence="4">zg-Y1379</strain>
    </source>
</reference>
<organism evidence="3 4">
    <name type="scientific">Aeromicrobium wangtongii</name>
    <dbReference type="NCBI Taxonomy" id="2969247"/>
    <lineage>
        <taxon>Bacteria</taxon>
        <taxon>Bacillati</taxon>
        <taxon>Actinomycetota</taxon>
        <taxon>Actinomycetes</taxon>
        <taxon>Propionibacteriales</taxon>
        <taxon>Nocardioidaceae</taxon>
        <taxon>Aeromicrobium</taxon>
    </lineage>
</organism>
<accession>A0ABY5M8B7</accession>
<dbReference type="EMBL" id="CP102173">
    <property type="protein sequence ID" value="UUP14375.1"/>
    <property type="molecule type" value="Genomic_DNA"/>
</dbReference>
<dbReference type="Pfam" id="PF00990">
    <property type="entry name" value="GGDEF"/>
    <property type="match status" value="1"/>
</dbReference>
<dbReference type="InterPro" id="IPR000160">
    <property type="entry name" value="GGDEF_dom"/>
</dbReference>
<dbReference type="PROSITE" id="PS50887">
    <property type="entry name" value="GGDEF"/>
    <property type="match status" value="1"/>
</dbReference>
<dbReference type="InterPro" id="IPR029787">
    <property type="entry name" value="Nucleotide_cyclase"/>
</dbReference>
<dbReference type="RefSeq" id="WP_232398200.1">
    <property type="nucleotide sequence ID" value="NZ_CP102173.1"/>
</dbReference>
<feature type="domain" description="GGDEF" evidence="2">
    <location>
        <begin position="257"/>
        <end position="388"/>
    </location>
</feature>
<feature type="transmembrane region" description="Helical" evidence="1">
    <location>
        <begin position="191"/>
        <end position="212"/>
    </location>
</feature>
<evidence type="ECO:0000313" key="4">
    <source>
        <dbReference type="Proteomes" id="UP001316184"/>
    </source>
</evidence>
<keyword evidence="1" id="KW-0812">Transmembrane</keyword>
<dbReference type="CDD" id="cd01949">
    <property type="entry name" value="GGDEF"/>
    <property type="match status" value="1"/>
</dbReference>
<dbReference type="NCBIfam" id="TIGR00254">
    <property type="entry name" value="GGDEF"/>
    <property type="match status" value="1"/>
</dbReference>
<evidence type="ECO:0000256" key="1">
    <source>
        <dbReference type="SAM" id="Phobius"/>
    </source>
</evidence>
<feature type="transmembrane region" description="Helical" evidence="1">
    <location>
        <begin position="12"/>
        <end position="31"/>
    </location>
</feature>
<dbReference type="InterPro" id="IPR043128">
    <property type="entry name" value="Rev_trsase/Diguanyl_cyclase"/>
</dbReference>
<gene>
    <name evidence="3" type="ORF">NQV15_03405</name>
</gene>
<dbReference type="SUPFAM" id="SSF55073">
    <property type="entry name" value="Nucleotide cyclase"/>
    <property type="match status" value="1"/>
</dbReference>